<keyword evidence="4" id="KW-0378">Hydrolase</keyword>
<sequence>MKIKLLFLGLFAVVQLNQAQNNIIPKPVNYTSTEGSLLLDKPLFFELPKNGQVEKTIDEFKAFLSKANIPFSLSLSNSIPVKVSLNSKKNTEIGDEGYVLELNKTSVEIGANTAAGVWNAFQSLKQLIPTSSEDKVIQTCRIVDYPRFKWRGLMLDVSRHFFSVEDVKQFIDQMAEYKFNVLHWHLTDDQGWRIEIKSLPKLTEVGAWRVERSGRFGEEREAPKPGEKTSYGGYYTQEQIKEVIKYATDRNISIVPEIDVPGHSMAALAAYPELSTKKEPKYVSPGNKFANWFGDGTFEMIVENTLNPADEKVYEFLDKVFTEVAALFPGEYIHMGGDECYHGYWERDENVQQFMKKNKIKDSHELQSYFVKRVEKIISSKGKKMIGWDEILEGGLADGAAVMSWRGMKGGIEAAKMGHEVVMSPTTYAYLDYSQGDHSVENPIYADLSLEKTYSFEPIPDGVDPKFILGGQGNLWTEVIPNMQFAFYMTYPRAFAISESVWSKKSDKNYDDFVLRTQHHFERFDVMGRNISKAVYDPEVKVSLKGDKLICTLSNSIPNSEIYYTIDNTYPVGFGKKYIGEFEIPQGNLSLRTQTYLKGEPVGRELIISRSELEKRAKK</sequence>
<organism evidence="9 10">
    <name type="scientific">Namhaeicola litoreus</name>
    <dbReference type="NCBI Taxonomy" id="1052145"/>
    <lineage>
        <taxon>Bacteria</taxon>
        <taxon>Pseudomonadati</taxon>
        <taxon>Bacteroidota</taxon>
        <taxon>Flavobacteriia</taxon>
        <taxon>Flavobacteriales</taxon>
        <taxon>Flavobacteriaceae</taxon>
        <taxon>Namhaeicola</taxon>
    </lineage>
</organism>
<evidence type="ECO:0000256" key="5">
    <source>
        <dbReference type="ARBA" id="ARBA00023295"/>
    </source>
</evidence>
<gene>
    <name evidence="9" type="ORF">ACFQ39_03935</name>
</gene>
<dbReference type="InterPro" id="IPR017853">
    <property type="entry name" value="GH"/>
</dbReference>
<feature type="domain" description="Beta-hexosaminidase bacterial type N-terminal" evidence="8">
    <location>
        <begin position="22"/>
        <end position="145"/>
    </location>
</feature>
<protein>
    <recommendedName>
        <fullName evidence="3">beta-N-acetylhexosaminidase</fullName>
        <ecNumber evidence="3">3.2.1.52</ecNumber>
    </recommendedName>
</protein>
<evidence type="ECO:0000313" key="9">
    <source>
        <dbReference type="EMBL" id="MFD1314756.1"/>
    </source>
</evidence>
<reference evidence="10" key="1">
    <citation type="journal article" date="2019" name="Int. J. Syst. Evol. Microbiol.">
        <title>The Global Catalogue of Microorganisms (GCM) 10K type strain sequencing project: providing services to taxonomists for standard genome sequencing and annotation.</title>
        <authorList>
            <consortium name="The Broad Institute Genomics Platform"/>
            <consortium name="The Broad Institute Genome Sequencing Center for Infectious Disease"/>
            <person name="Wu L."/>
            <person name="Ma J."/>
        </authorList>
    </citation>
    <scope>NUCLEOTIDE SEQUENCE [LARGE SCALE GENOMIC DNA]</scope>
    <source>
        <strain evidence="10">CCUG 61485</strain>
    </source>
</reference>
<dbReference type="CDD" id="cd06563">
    <property type="entry name" value="GH20_chitobiase-like"/>
    <property type="match status" value="1"/>
</dbReference>
<evidence type="ECO:0000256" key="4">
    <source>
        <dbReference type="ARBA" id="ARBA00022801"/>
    </source>
</evidence>
<evidence type="ECO:0000256" key="6">
    <source>
        <dbReference type="SAM" id="SignalP"/>
    </source>
</evidence>
<dbReference type="SUPFAM" id="SSF55545">
    <property type="entry name" value="beta-N-acetylhexosaminidase-like domain"/>
    <property type="match status" value="1"/>
</dbReference>
<dbReference type="PANTHER" id="PTHR22600:SF57">
    <property type="entry name" value="BETA-N-ACETYLHEXOSAMINIDASE"/>
    <property type="match status" value="1"/>
</dbReference>
<dbReference type="InterPro" id="IPR029018">
    <property type="entry name" value="Hex-like_dom2"/>
</dbReference>
<name>A0ABW3Y0R5_9FLAO</name>
<dbReference type="PRINTS" id="PR00738">
    <property type="entry name" value="GLHYDRLASE20"/>
</dbReference>
<dbReference type="RefSeq" id="WP_377176666.1">
    <property type="nucleotide sequence ID" value="NZ_JBHTMY010000002.1"/>
</dbReference>
<dbReference type="EC" id="3.2.1.52" evidence="3"/>
<comment type="catalytic activity">
    <reaction evidence="1">
        <text>Hydrolysis of terminal non-reducing N-acetyl-D-hexosamine residues in N-acetyl-beta-D-hexosaminides.</text>
        <dbReference type="EC" id="3.2.1.52"/>
    </reaction>
</comment>
<dbReference type="InterPro" id="IPR015883">
    <property type="entry name" value="Glyco_hydro_20_cat"/>
</dbReference>
<feature type="chain" id="PRO_5046597361" description="beta-N-acetylhexosaminidase" evidence="6">
    <location>
        <begin position="20"/>
        <end position="619"/>
    </location>
</feature>
<dbReference type="Gene3D" id="3.30.379.10">
    <property type="entry name" value="Chitobiase/beta-hexosaminidase domain 2-like"/>
    <property type="match status" value="1"/>
</dbReference>
<dbReference type="Pfam" id="PF00728">
    <property type="entry name" value="Glyco_hydro_20"/>
    <property type="match status" value="1"/>
</dbReference>
<evidence type="ECO:0000259" key="7">
    <source>
        <dbReference type="Pfam" id="PF00728"/>
    </source>
</evidence>
<dbReference type="Gene3D" id="3.20.20.80">
    <property type="entry name" value="Glycosidases"/>
    <property type="match status" value="1"/>
</dbReference>
<dbReference type="InterPro" id="IPR015882">
    <property type="entry name" value="HEX_bac_N"/>
</dbReference>
<comment type="caution">
    <text evidence="9">The sequence shown here is derived from an EMBL/GenBank/DDBJ whole genome shotgun (WGS) entry which is preliminary data.</text>
</comment>
<feature type="signal peptide" evidence="6">
    <location>
        <begin position="1"/>
        <end position="19"/>
    </location>
</feature>
<dbReference type="PANTHER" id="PTHR22600">
    <property type="entry name" value="BETA-HEXOSAMINIDASE"/>
    <property type="match status" value="1"/>
</dbReference>
<dbReference type="Pfam" id="PF02838">
    <property type="entry name" value="Glyco_hydro_20b"/>
    <property type="match status" value="1"/>
</dbReference>
<comment type="similarity">
    <text evidence="2">Belongs to the glycosyl hydrolase 20 family.</text>
</comment>
<dbReference type="EMBL" id="JBHTMY010000002">
    <property type="protein sequence ID" value="MFD1314756.1"/>
    <property type="molecule type" value="Genomic_DNA"/>
</dbReference>
<proteinExistence type="inferred from homology"/>
<dbReference type="Proteomes" id="UP001597201">
    <property type="component" value="Unassembled WGS sequence"/>
</dbReference>
<dbReference type="InterPro" id="IPR025705">
    <property type="entry name" value="Beta_hexosaminidase_sua/sub"/>
</dbReference>
<keyword evidence="6" id="KW-0732">Signal</keyword>
<keyword evidence="5" id="KW-0326">Glycosidase</keyword>
<evidence type="ECO:0000256" key="3">
    <source>
        <dbReference type="ARBA" id="ARBA00012663"/>
    </source>
</evidence>
<feature type="domain" description="Glycoside hydrolase family 20 catalytic" evidence="7">
    <location>
        <begin position="148"/>
        <end position="504"/>
    </location>
</feature>
<evidence type="ECO:0000256" key="1">
    <source>
        <dbReference type="ARBA" id="ARBA00001231"/>
    </source>
</evidence>
<evidence type="ECO:0000313" key="10">
    <source>
        <dbReference type="Proteomes" id="UP001597201"/>
    </source>
</evidence>
<keyword evidence="10" id="KW-1185">Reference proteome</keyword>
<accession>A0ABW3Y0R5</accession>
<evidence type="ECO:0000256" key="2">
    <source>
        <dbReference type="ARBA" id="ARBA00006285"/>
    </source>
</evidence>
<evidence type="ECO:0000259" key="8">
    <source>
        <dbReference type="Pfam" id="PF02838"/>
    </source>
</evidence>
<dbReference type="SUPFAM" id="SSF51445">
    <property type="entry name" value="(Trans)glycosidases"/>
    <property type="match status" value="1"/>
</dbReference>